<gene>
    <name evidence="2" type="ORF">KDM89_01875</name>
</gene>
<dbReference type="Pfam" id="PF13852">
    <property type="entry name" value="DUF4197"/>
    <property type="match status" value="1"/>
</dbReference>
<dbReference type="Proteomes" id="UP000680067">
    <property type="component" value="Unassembled WGS sequence"/>
</dbReference>
<dbReference type="AlphaFoldDB" id="A0A941DJ89"/>
<proteinExistence type="predicted"/>
<feature type="chain" id="PRO_5036681326" evidence="1">
    <location>
        <begin position="23"/>
        <end position="229"/>
    </location>
</feature>
<keyword evidence="1" id="KW-0732">Signal</keyword>
<evidence type="ECO:0000313" key="2">
    <source>
        <dbReference type="EMBL" id="MBR7780875.1"/>
    </source>
</evidence>
<feature type="signal peptide" evidence="1">
    <location>
        <begin position="1"/>
        <end position="22"/>
    </location>
</feature>
<dbReference type="InterPro" id="IPR025245">
    <property type="entry name" value="DUF4197"/>
</dbReference>
<dbReference type="EMBL" id="JAGSPN010000001">
    <property type="protein sequence ID" value="MBR7780875.1"/>
    <property type="molecule type" value="Genomic_DNA"/>
</dbReference>
<keyword evidence="3" id="KW-1185">Reference proteome</keyword>
<comment type="caution">
    <text evidence="2">The sequence shown here is derived from an EMBL/GenBank/DDBJ whole genome shotgun (WGS) entry which is preliminary data.</text>
</comment>
<evidence type="ECO:0000256" key="1">
    <source>
        <dbReference type="SAM" id="SignalP"/>
    </source>
</evidence>
<protein>
    <submittedName>
        <fullName evidence="2">DUF4197 domain-containing protein</fullName>
    </submittedName>
</protein>
<sequence length="229" mass="24373">MKRSLLATLLALFMFASHPVCGAGLSDLSNQETSVGLKAALEKGASAAVGQLGKENGFLSNEKVKIPLPSTLEKIRPVLQMTGKSGQLDELVVAMNRAAEAAVPKAKPLLLNAVKSMTISDAKNILTGGDTSVTEFFRQKTSSQLGREFLPVVKNVTDKSGLSSKYNNVMAQVQKFGVVNSQESTVEGYVTERALDALFVMIGEEEKAIRKDPLGAGSKAISKVFSLLN</sequence>
<reference evidence="2" key="1">
    <citation type="submission" date="2021-04" db="EMBL/GenBank/DDBJ databases">
        <title>novel species isolated from subtropical streams in China.</title>
        <authorList>
            <person name="Lu H."/>
        </authorList>
    </citation>
    <scope>NUCLEOTIDE SEQUENCE</scope>
    <source>
        <strain evidence="2">LFS511W</strain>
    </source>
</reference>
<organism evidence="2 3">
    <name type="scientific">Undibacterium luofuense</name>
    <dbReference type="NCBI Taxonomy" id="2828733"/>
    <lineage>
        <taxon>Bacteria</taxon>
        <taxon>Pseudomonadati</taxon>
        <taxon>Pseudomonadota</taxon>
        <taxon>Betaproteobacteria</taxon>
        <taxon>Burkholderiales</taxon>
        <taxon>Oxalobacteraceae</taxon>
        <taxon>Undibacterium</taxon>
    </lineage>
</organism>
<accession>A0A941DJ89</accession>
<name>A0A941DJ89_9BURK</name>
<evidence type="ECO:0000313" key="3">
    <source>
        <dbReference type="Proteomes" id="UP000680067"/>
    </source>
</evidence>